<dbReference type="InterPro" id="IPR055634">
    <property type="entry name" value="DUF7210"/>
</dbReference>
<proteinExistence type="predicted"/>
<gene>
    <name evidence="3" type="ORF">NCTC12877_01602</name>
</gene>
<sequence length="74" mass="8316">MSQTNQTVTEIQVTLLKNHTRAGQSYQANDTLSVSQTTADWLIKNDIAELKADDKAEPTKPKTKEKELLNDNRS</sequence>
<dbReference type="AlphaFoldDB" id="A0A378R0P4"/>
<dbReference type="Pfam" id="PF23843">
    <property type="entry name" value="DUF7210"/>
    <property type="match status" value="1"/>
</dbReference>
<accession>A0A378R0P4</accession>
<organism evidence="3 4">
    <name type="scientific">Moraxella caprae</name>
    <dbReference type="NCBI Taxonomy" id="90240"/>
    <lineage>
        <taxon>Bacteria</taxon>
        <taxon>Pseudomonadati</taxon>
        <taxon>Pseudomonadota</taxon>
        <taxon>Gammaproteobacteria</taxon>
        <taxon>Moraxellales</taxon>
        <taxon>Moraxellaceae</taxon>
        <taxon>Moraxella</taxon>
    </lineage>
</organism>
<dbReference type="RefSeq" id="WP_029101988.1">
    <property type="nucleotide sequence ID" value="NZ_UGQB01000004.1"/>
</dbReference>
<dbReference type="OrthoDB" id="9956058at2"/>
<reference evidence="3 4" key="1">
    <citation type="submission" date="2018-06" db="EMBL/GenBank/DDBJ databases">
        <authorList>
            <consortium name="Pathogen Informatics"/>
            <person name="Doyle S."/>
        </authorList>
    </citation>
    <scope>NUCLEOTIDE SEQUENCE [LARGE SCALE GENOMIC DNA]</scope>
    <source>
        <strain evidence="3 4">NCTC12877</strain>
    </source>
</reference>
<evidence type="ECO:0000313" key="4">
    <source>
        <dbReference type="Proteomes" id="UP000254065"/>
    </source>
</evidence>
<evidence type="ECO:0000256" key="1">
    <source>
        <dbReference type="SAM" id="MobiDB-lite"/>
    </source>
</evidence>
<keyword evidence="4" id="KW-1185">Reference proteome</keyword>
<dbReference type="Proteomes" id="UP000254065">
    <property type="component" value="Unassembled WGS sequence"/>
</dbReference>
<evidence type="ECO:0000259" key="2">
    <source>
        <dbReference type="Pfam" id="PF23843"/>
    </source>
</evidence>
<dbReference type="STRING" id="1122244.GCA_000426885_00012"/>
<dbReference type="EMBL" id="UGQB01000004">
    <property type="protein sequence ID" value="STZ08598.1"/>
    <property type="molecule type" value="Genomic_DNA"/>
</dbReference>
<evidence type="ECO:0000313" key="3">
    <source>
        <dbReference type="EMBL" id="STZ08598.1"/>
    </source>
</evidence>
<protein>
    <recommendedName>
        <fullName evidence="2">DUF7210 domain-containing protein</fullName>
    </recommendedName>
</protein>
<feature type="domain" description="DUF7210" evidence="2">
    <location>
        <begin position="12"/>
        <end position="48"/>
    </location>
</feature>
<feature type="region of interest" description="Disordered" evidence="1">
    <location>
        <begin position="52"/>
        <end position="74"/>
    </location>
</feature>
<name>A0A378R0P4_9GAMM</name>